<dbReference type="InterPro" id="IPR023273">
    <property type="entry name" value="RCMT_NOP2"/>
</dbReference>
<dbReference type="GO" id="GO:0000470">
    <property type="term" value="P:maturation of LSU-rRNA"/>
    <property type="evidence" value="ECO:0007669"/>
    <property type="project" value="TreeGrafter"/>
</dbReference>
<evidence type="ECO:0000256" key="3">
    <source>
        <dbReference type="ARBA" id="ARBA00022517"/>
    </source>
</evidence>
<dbReference type="GO" id="GO:0070475">
    <property type="term" value="P:rRNA base methylation"/>
    <property type="evidence" value="ECO:0007669"/>
    <property type="project" value="TreeGrafter"/>
</dbReference>
<feature type="compositionally biased region" description="Basic and acidic residues" evidence="10">
    <location>
        <begin position="94"/>
        <end position="112"/>
    </location>
</feature>
<keyword evidence="7 9" id="KW-0694">RNA-binding</keyword>
<evidence type="ECO:0000256" key="10">
    <source>
        <dbReference type="SAM" id="MobiDB-lite"/>
    </source>
</evidence>
<feature type="compositionally biased region" description="Low complexity" evidence="10">
    <location>
        <begin position="618"/>
        <end position="629"/>
    </location>
</feature>
<dbReference type="NCBIfam" id="TIGR00446">
    <property type="entry name" value="nop2p"/>
    <property type="match status" value="1"/>
</dbReference>
<dbReference type="InterPro" id="IPR049560">
    <property type="entry name" value="MeTrfase_RsmB-F_NOP2_cat"/>
</dbReference>
<evidence type="ECO:0000256" key="5">
    <source>
        <dbReference type="ARBA" id="ARBA00022679"/>
    </source>
</evidence>
<dbReference type="InterPro" id="IPR011023">
    <property type="entry name" value="Nop2p"/>
</dbReference>
<reference evidence="12" key="1">
    <citation type="submission" date="2023-08" db="EMBL/GenBank/DDBJ databases">
        <authorList>
            <person name="Alioto T."/>
            <person name="Alioto T."/>
            <person name="Gomez Garrido J."/>
        </authorList>
    </citation>
    <scope>NUCLEOTIDE SEQUENCE</scope>
</reference>
<gene>
    <name evidence="12" type="ORF">OCTVUL_1B008270</name>
</gene>
<proteinExistence type="inferred from homology"/>
<keyword evidence="4 9" id="KW-0489">Methyltransferase</keyword>
<comment type="similarity">
    <text evidence="2 9">Belongs to the class I-like SAM-binding methyltransferase superfamily. RsmB/NOP family.</text>
</comment>
<dbReference type="PRINTS" id="PR02012">
    <property type="entry name" value="RCMTNOP2"/>
</dbReference>
<dbReference type="GO" id="GO:0003723">
    <property type="term" value="F:RNA binding"/>
    <property type="evidence" value="ECO:0007669"/>
    <property type="project" value="UniProtKB-UniRule"/>
</dbReference>
<evidence type="ECO:0000256" key="7">
    <source>
        <dbReference type="ARBA" id="ARBA00022884"/>
    </source>
</evidence>
<feature type="binding site" evidence="9">
    <location>
        <position position="419"/>
    </location>
    <ligand>
        <name>S-adenosyl-L-methionine</name>
        <dbReference type="ChEBI" id="CHEBI:59789"/>
    </ligand>
</feature>
<evidence type="ECO:0000256" key="8">
    <source>
        <dbReference type="ARBA" id="ARBA00023242"/>
    </source>
</evidence>
<dbReference type="Gene3D" id="3.40.50.150">
    <property type="entry name" value="Vaccinia Virus protein VP39"/>
    <property type="match status" value="1"/>
</dbReference>
<dbReference type="GO" id="GO:0005730">
    <property type="term" value="C:nucleolus"/>
    <property type="evidence" value="ECO:0007669"/>
    <property type="project" value="UniProtKB-SubCell"/>
</dbReference>
<dbReference type="Pfam" id="PF22458">
    <property type="entry name" value="RsmF-B_ferredox"/>
    <property type="match status" value="1"/>
</dbReference>
<feature type="compositionally biased region" description="Basic and acidic residues" evidence="10">
    <location>
        <begin position="1"/>
        <end position="11"/>
    </location>
</feature>
<dbReference type="PROSITE" id="PS51686">
    <property type="entry name" value="SAM_MT_RSMB_NOP"/>
    <property type="match status" value="1"/>
</dbReference>
<feature type="binding site" evidence="9">
    <location>
        <begin position="395"/>
        <end position="401"/>
    </location>
    <ligand>
        <name>S-adenosyl-L-methionine</name>
        <dbReference type="ChEBI" id="CHEBI:59789"/>
    </ligand>
</feature>
<dbReference type="AlphaFoldDB" id="A0AA36BCW7"/>
<feature type="binding site" evidence="9">
    <location>
        <position position="446"/>
    </location>
    <ligand>
        <name>S-adenosyl-L-methionine</name>
        <dbReference type="ChEBI" id="CHEBI:59789"/>
    </ligand>
</feature>
<evidence type="ECO:0000256" key="1">
    <source>
        <dbReference type="ARBA" id="ARBA00004604"/>
    </source>
</evidence>
<feature type="compositionally biased region" description="Basic and acidic residues" evidence="10">
    <location>
        <begin position="20"/>
        <end position="41"/>
    </location>
</feature>
<dbReference type="InterPro" id="IPR023267">
    <property type="entry name" value="RCMT"/>
</dbReference>
<accession>A0AA36BCW7</accession>
<evidence type="ECO:0000313" key="12">
    <source>
        <dbReference type="EMBL" id="CAI9731367.1"/>
    </source>
</evidence>
<organism evidence="12 13">
    <name type="scientific">Octopus vulgaris</name>
    <name type="common">Common octopus</name>
    <dbReference type="NCBI Taxonomy" id="6645"/>
    <lineage>
        <taxon>Eukaryota</taxon>
        <taxon>Metazoa</taxon>
        <taxon>Spiralia</taxon>
        <taxon>Lophotrochozoa</taxon>
        <taxon>Mollusca</taxon>
        <taxon>Cephalopoda</taxon>
        <taxon>Coleoidea</taxon>
        <taxon>Octopodiformes</taxon>
        <taxon>Octopoda</taxon>
        <taxon>Incirrata</taxon>
        <taxon>Octopodidae</taxon>
        <taxon>Octopus</taxon>
    </lineage>
</organism>
<dbReference type="InterPro" id="IPR054728">
    <property type="entry name" value="RsmB-like_ferredoxin"/>
</dbReference>
<sequence length="694" mass="79483">MGRKRDLERPKPGPGRKTKKQSEPKLPRSLQEKKDFNELSHRQKQRLKKRIEKKRNREEKSTLKEEAKQKLKEKKKVKKNASESDEESSEESSSEDKAEETLSPKPERKPLFEADSDDSELPDDEIPGISSDDDEEEEEGGDKADDDDEEEEEDDDDEEDDGDAEEADSTSDEDDDDTGDDDDDLLPIEKKSAKIRKKEKRDAELGEEELMSSIKKTEKFVLPSGQEIEAEDILFFLLYLVLIQHRIREVIHVLANFKERRQEDTSRYEYVARLRKDLCKYYNYNEYLMMKLMEIFPYQIIEFLEASEVERPVTIRVNTLKTRRRNLAQALINRGVNLDPLGKWTKVGLVVYDSQVPIGATPEYLSGQYILQGGSSLLPVMALGPQENEFVLDMASAPGGKTTHIAALMKNTGILFANDSNKTRLNAVIANLHRMGIMNVVVANYDGRNMNKIVNTFDRVLLDAPCSGTGVICKDPTVKNTKDQDQINRCSNMQRELLLSAIDCCNAKSKTGSYIVYSTCSVLVEENECIIDYALKRRAVKLVPTGLDFGEKGFPKFQRHRFHPSMNLTRRYYPHTHNLDGFFVAKLKKYSNENPNAAKNEEQSTETPKSKDAKADATTKPVNNTPNNKQVKKGNHAQSKSNPYNSRGTKRKHEESNDKNKNNNNRNKWKKRKTGQAKKFKSPKKKFIRKKQQK</sequence>
<feature type="domain" description="SAM-dependent MTase RsmB/NOP-type" evidence="11">
    <location>
        <begin position="303"/>
        <end position="590"/>
    </location>
</feature>
<evidence type="ECO:0000259" key="11">
    <source>
        <dbReference type="PROSITE" id="PS51686"/>
    </source>
</evidence>
<protein>
    <submittedName>
        <fullName evidence="12">25S rRNA (Cytosine-C(5))-methyltransferase nop2-like</fullName>
    </submittedName>
</protein>
<dbReference type="FunFam" id="3.30.70.1170:FF:000001">
    <property type="entry name" value="Ribosomal RNA methyltransferase Nop2"/>
    <property type="match status" value="1"/>
</dbReference>
<comment type="subcellular location">
    <subcellularLocation>
        <location evidence="1">Nucleus</location>
        <location evidence="1">Nucleolus</location>
    </subcellularLocation>
</comment>
<feature type="region of interest" description="Disordered" evidence="10">
    <location>
        <begin position="1"/>
        <end position="208"/>
    </location>
</feature>
<dbReference type="GO" id="GO:0009383">
    <property type="term" value="F:rRNA (cytosine-C5-)-methyltransferase activity"/>
    <property type="evidence" value="ECO:0007669"/>
    <property type="project" value="TreeGrafter"/>
</dbReference>
<feature type="binding site" evidence="9">
    <location>
        <position position="463"/>
    </location>
    <ligand>
        <name>S-adenosyl-L-methionine</name>
        <dbReference type="ChEBI" id="CHEBI:59789"/>
    </ligand>
</feature>
<dbReference type="InterPro" id="IPR018314">
    <property type="entry name" value="RsmB/NOL1/NOP2-like_CS"/>
</dbReference>
<dbReference type="InterPro" id="IPR029063">
    <property type="entry name" value="SAM-dependent_MTases_sf"/>
</dbReference>
<feature type="compositionally biased region" description="Acidic residues" evidence="10">
    <location>
        <begin position="83"/>
        <end position="93"/>
    </location>
</feature>
<dbReference type="Pfam" id="PF01189">
    <property type="entry name" value="Methyltr_RsmB-F"/>
    <property type="match status" value="1"/>
</dbReference>
<keyword evidence="3" id="KW-0690">Ribosome biogenesis</keyword>
<feature type="compositionally biased region" description="Basic and acidic residues" evidence="10">
    <location>
        <begin position="652"/>
        <end position="661"/>
    </location>
</feature>
<dbReference type="InterPro" id="IPR001678">
    <property type="entry name" value="MeTrfase_RsmB-F_NOP2_dom"/>
</dbReference>
<dbReference type="Gene3D" id="3.30.70.1170">
    <property type="entry name" value="Sun protein, domain 3"/>
    <property type="match status" value="1"/>
</dbReference>
<evidence type="ECO:0000256" key="9">
    <source>
        <dbReference type="PROSITE-ProRule" id="PRU01023"/>
    </source>
</evidence>
<dbReference type="Proteomes" id="UP001162480">
    <property type="component" value="Chromosome 12"/>
</dbReference>
<feature type="active site" description="Nucleophile" evidence="9">
    <location>
        <position position="520"/>
    </location>
</feature>
<evidence type="ECO:0000256" key="2">
    <source>
        <dbReference type="ARBA" id="ARBA00007494"/>
    </source>
</evidence>
<feature type="compositionally biased region" description="Acidic residues" evidence="10">
    <location>
        <begin position="114"/>
        <end position="186"/>
    </location>
</feature>
<feature type="compositionally biased region" description="Basic and acidic residues" evidence="10">
    <location>
        <begin position="55"/>
        <end position="70"/>
    </location>
</feature>
<evidence type="ECO:0000256" key="6">
    <source>
        <dbReference type="ARBA" id="ARBA00022691"/>
    </source>
</evidence>
<feature type="region of interest" description="Disordered" evidence="10">
    <location>
        <begin position="594"/>
        <end position="694"/>
    </location>
</feature>
<dbReference type="PRINTS" id="PR02008">
    <property type="entry name" value="RCMTFAMILY"/>
</dbReference>
<dbReference type="PANTHER" id="PTHR22807">
    <property type="entry name" value="NOP2 YEAST -RELATED NOL1/NOP2/FMU SUN DOMAIN-CONTAINING"/>
    <property type="match status" value="1"/>
</dbReference>
<name>A0AA36BCW7_OCTVU</name>
<feature type="compositionally biased region" description="Basic and acidic residues" evidence="10">
    <location>
        <begin position="608"/>
        <end position="617"/>
    </location>
</feature>
<dbReference type="PROSITE" id="PS01153">
    <property type="entry name" value="NOL1_NOP2_SUN"/>
    <property type="match status" value="1"/>
</dbReference>
<evidence type="ECO:0000313" key="13">
    <source>
        <dbReference type="Proteomes" id="UP001162480"/>
    </source>
</evidence>
<keyword evidence="6 9" id="KW-0949">S-adenosyl-L-methionine</keyword>
<evidence type="ECO:0000256" key="4">
    <source>
        <dbReference type="ARBA" id="ARBA00022603"/>
    </source>
</evidence>
<feature type="compositionally biased region" description="Basic residues" evidence="10">
    <location>
        <begin position="667"/>
        <end position="694"/>
    </location>
</feature>
<keyword evidence="5 9" id="KW-0808">Transferase</keyword>
<dbReference type="EMBL" id="OX597825">
    <property type="protein sequence ID" value="CAI9731367.1"/>
    <property type="molecule type" value="Genomic_DNA"/>
</dbReference>
<dbReference type="SUPFAM" id="SSF53335">
    <property type="entry name" value="S-adenosyl-L-methionine-dependent methyltransferases"/>
    <property type="match status" value="1"/>
</dbReference>
<feature type="compositionally biased region" description="Polar residues" evidence="10">
    <location>
        <begin position="636"/>
        <end position="647"/>
    </location>
</feature>
<dbReference type="PANTHER" id="PTHR22807:SF30">
    <property type="entry name" value="28S RRNA (CYTOSINE(4447)-C(5))-METHYLTRANSFERASE-RELATED"/>
    <property type="match status" value="1"/>
</dbReference>
<feature type="compositionally biased region" description="Basic residues" evidence="10">
    <location>
        <begin position="42"/>
        <end position="54"/>
    </location>
</feature>
<keyword evidence="8" id="KW-0539">Nucleus</keyword>
<keyword evidence="13" id="KW-1185">Reference proteome</keyword>